<evidence type="ECO:0000313" key="2">
    <source>
        <dbReference type="Proteomes" id="UP000002036"/>
    </source>
</evidence>
<name>C5DCR4_LACTC</name>
<dbReference type="EMBL" id="CU928166">
    <property type="protein sequence ID" value="CAR21575.1"/>
    <property type="molecule type" value="Genomic_DNA"/>
</dbReference>
<proteinExistence type="predicted"/>
<organism evidence="1 2">
    <name type="scientific">Lachancea thermotolerans (strain ATCC 56472 / CBS 6340 / NRRL Y-8284)</name>
    <name type="common">Yeast</name>
    <name type="synonym">Kluyveromyces thermotolerans</name>
    <dbReference type="NCBI Taxonomy" id="559295"/>
    <lineage>
        <taxon>Eukaryota</taxon>
        <taxon>Fungi</taxon>
        <taxon>Dikarya</taxon>
        <taxon>Ascomycota</taxon>
        <taxon>Saccharomycotina</taxon>
        <taxon>Saccharomycetes</taxon>
        <taxon>Saccharomycetales</taxon>
        <taxon>Saccharomycetaceae</taxon>
        <taxon>Lachancea</taxon>
    </lineage>
</organism>
<keyword evidence="2" id="KW-1185">Reference proteome</keyword>
<reference evidence="1 2" key="1">
    <citation type="journal article" date="2009" name="Genome Res.">
        <title>Comparative genomics of protoploid Saccharomycetaceae.</title>
        <authorList>
            <consortium name="The Genolevures Consortium"/>
            <person name="Souciet J.-L."/>
            <person name="Dujon B."/>
            <person name="Gaillardin C."/>
            <person name="Johnston M."/>
            <person name="Baret P.V."/>
            <person name="Cliften P."/>
            <person name="Sherman D.J."/>
            <person name="Weissenbach J."/>
            <person name="Westhof E."/>
            <person name="Wincker P."/>
            <person name="Jubin C."/>
            <person name="Poulain J."/>
            <person name="Barbe V."/>
            <person name="Segurens B."/>
            <person name="Artiguenave F."/>
            <person name="Anthouard V."/>
            <person name="Vacherie B."/>
            <person name="Val M.-E."/>
            <person name="Fulton R.S."/>
            <person name="Minx P."/>
            <person name="Wilson R."/>
            <person name="Durrens P."/>
            <person name="Jean G."/>
            <person name="Marck C."/>
            <person name="Martin T."/>
            <person name="Nikolski M."/>
            <person name="Rolland T."/>
            <person name="Seret M.-L."/>
            <person name="Casaregola S."/>
            <person name="Despons L."/>
            <person name="Fairhead C."/>
            <person name="Fischer G."/>
            <person name="Lafontaine I."/>
            <person name="Leh V."/>
            <person name="Lemaire M."/>
            <person name="de Montigny J."/>
            <person name="Neuveglise C."/>
            <person name="Thierry A."/>
            <person name="Blanc-Lenfle I."/>
            <person name="Bleykasten C."/>
            <person name="Diffels J."/>
            <person name="Fritsch E."/>
            <person name="Frangeul L."/>
            <person name="Goeffon A."/>
            <person name="Jauniaux N."/>
            <person name="Kachouri-Lafond R."/>
            <person name="Payen C."/>
            <person name="Potier S."/>
            <person name="Pribylova L."/>
            <person name="Ozanne C."/>
            <person name="Richard G.-F."/>
            <person name="Sacerdot C."/>
            <person name="Straub M.-L."/>
            <person name="Talla E."/>
        </authorList>
    </citation>
    <scope>NUCLEOTIDE SEQUENCE [LARGE SCALE GENOMIC DNA]</scope>
    <source>
        <strain evidence="2">ATCC 56472 / CBS 6340 / NRRL Y-8284</strain>
    </source>
</reference>
<protein>
    <submittedName>
        <fullName evidence="1">KLTH0B05192p</fullName>
    </submittedName>
</protein>
<dbReference type="KEGG" id="lth:KLTH0B05192g"/>
<dbReference type="RefSeq" id="XP_002552013.1">
    <property type="nucleotide sequence ID" value="XM_002551967.1"/>
</dbReference>
<sequence>MSFELQILNDVLDWARAPGGPAGDYIHPSHVSLWSYPREKAFQVHEGNNNPSSARYGFDSPYGGLVTLESLYKERVDSSGKNYKIESGTSVENFTRKRKFEASAEDDFFHLQKDIGVRERSFKKPRGYACKNCCMYSHI</sequence>
<dbReference type="Proteomes" id="UP000002036">
    <property type="component" value="Chromosome B"/>
</dbReference>
<gene>
    <name evidence="1" type="ordered locus">KLTH0B05192g</name>
</gene>
<dbReference type="OrthoDB" id="10313024at2759"/>
<dbReference type="InParanoid" id="C5DCR4"/>
<dbReference type="AlphaFoldDB" id="C5DCR4"/>
<dbReference type="HOGENOM" id="CLU_1845451_0_0_1"/>
<accession>C5DCR4</accession>
<evidence type="ECO:0000313" key="1">
    <source>
        <dbReference type="EMBL" id="CAR21575.1"/>
    </source>
</evidence>
<dbReference type="GeneID" id="8290851"/>